<evidence type="ECO:0000256" key="1">
    <source>
        <dbReference type="ARBA" id="ARBA00022630"/>
    </source>
</evidence>
<feature type="region of interest" description="Disordered" evidence="4">
    <location>
        <begin position="95"/>
        <end position="160"/>
    </location>
</feature>
<evidence type="ECO:0000256" key="2">
    <source>
        <dbReference type="ARBA" id="ARBA00022643"/>
    </source>
</evidence>
<feature type="compositionally biased region" description="Basic and acidic residues" evidence="4">
    <location>
        <begin position="265"/>
        <end position="282"/>
    </location>
</feature>
<evidence type="ECO:0008006" key="9">
    <source>
        <dbReference type="Google" id="ProtNLM"/>
    </source>
</evidence>
<name>A0A7S2XNQ2_9STRA</name>
<dbReference type="CDD" id="cd14809">
    <property type="entry name" value="bZIP_AUREO-like"/>
    <property type="match status" value="1"/>
</dbReference>
<dbReference type="SUPFAM" id="SSF57959">
    <property type="entry name" value="Leucine zipper domain"/>
    <property type="match status" value="1"/>
</dbReference>
<protein>
    <recommendedName>
        <fullName evidence="9">LOV domain-containing protein</fullName>
    </recommendedName>
</protein>
<feature type="compositionally biased region" description="Low complexity" evidence="4">
    <location>
        <begin position="240"/>
        <end position="251"/>
    </location>
</feature>
<dbReference type="SUPFAM" id="SSF55785">
    <property type="entry name" value="PYP-like sensor domain (PAS domain)"/>
    <property type="match status" value="1"/>
</dbReference>
<feature type="compositionally biased region" description="Acidic residues" evidence="4">
    <location>
        <begin position="505"/>
        <end position="522"/>
    </location>
</feature>
<dbReference type="InterPro" id="IPR001610">
    <property type="entry name" value="PAC"/>
</dbReference>
<feature type="region of interest" description="Disordered" evidence="4">
    <location>
        <begin position="188"/>
        <end position="216"/>
    </location>
</feature>
<keyword evidence="3" id="KW-0157">Chromophore</keyword>
<dbReference type="EMBL" id="HBHQ01014937">
    <property type="protein sequence ID" value="CAD9818131.1"/>
    <property type="molecule type" value="Transcribed_RNA"/>
</dbReference>
<keyword evidence="2" id="KW-0288">FMN</keyword>
<dbReference type="Pfam" id="PF00170">
    <property type="entry name" value="bZIP_1"/>
    <property type="match status" value="1"/>
</dbReference>
<evidence type="ECO:0000256" key="3">
    <source>
        <dbReference type="ARBA" id="ARBA00022991"/>
    </source>
</evidence>
<dbReference type="InterPro" id="IPR035965">
    <property type="entry name" value="PAS-like_dom_sf"/>
</dbReference>
<feature type="domain" description="PAS" evidence="5">
    <location>
        <begin position="370"/>
        <end position="437"/>
    </location>
</feature>
<dbReference type="InterPro" id="IPR046347">
    <property type="entry name" value="bZIP_sf"/>
</dbReference>
<dbReference type="PANTHER" id="PTHR47429">
    <property type="entry name" value="PROTEIN TWIN LOV 1"/>
    <property type="match status" value="1"/>
</dbReference>
<dbReference type="PROSITE" id="PS50112">
    <property type="entry name" value="PAS"/>
    <property type="match status" value="1"/>
</dbReference>
<proteinExistence type="predicted"/>
<feature type="region of interest" description="Disordered" evidence="4">
    <location>
        <begin position="1"/>
        <end position="47"/>
    </location>
</feature>
<sequence length="522" mass="56943">MPSLMTTTTTSESDPSPVNNPLYPQAPLFASSSNNQTNNNNYAGAANNNTTNAVAPLSSSSLQAVANKGTPATLNLDDIFGDCFFTPDGDTVFLSDQQQQSQQQQQQDGNQNHLNNQYPNMIQSGESQVTHYASKPSTLTHPNQQQHQLQPPMTHSSNVYVPVAQGGGLATTNLDKNPATHRALVMGQAPASSLSSAAPNSNPNNKQQQQQLAKPRQTVPFVQPPQQRHHMQFVAPALPNNTNSNSNSKSSKTTKRSRGSSALAAERKMNDRQKVERRERNREHAKRSRIRKKFLLESLQQSVALLKEENEKLRTSITQELGEQEASQLLTSQNLVHLAANAAGGGKDLIAHNSNEANKVLDDPDFSFIKALQTAQQNFVVTDPSLPDNPIVYATQGFLNLTGYTLDQVLGRNCRFLQGPETDPKATEKIRKSIEEGTDMSVCLLNYRVDGTTFWNQFFIAALRDASGHITNYVGVQCKVSDQYAANVCKRQDMEAATAAGKTEDDMDDDGGDDDDSDGGGD</sequence>
<keyword evidence="1" id="KW-0285">Flavoprotein</keyword>
<accession>A0A7S2XNQ2</accession>
<feature type="compositionally biased region" description="Low complexity" evidence="4">
    <location>
        <begin position="138"/>
        <end position="155"/>
    </location>
</feature>
<dbReference type="FunFam" id="3.30.450.20:FF:000135">
    <property type="entry name" value="Ptaureo1a lov2 domain"/>
    <property type="match status" value="1"/>
</dbReference>
<evidence type="ECO:0000259" key="7">
    <source>
        <dbReference type="PROSITE" id="PS50217"/>
    </source>
</evidence>
<dbReference type="Gene3D" id="1.20.5.170">
    <property type="match status" value="1"/>
</dbReference>
<reference evidence="8" key="1">
    <citation type="submission" date="2021-01" db="EMBL/GenBank/DDBJ databases">
        <authorList>
            <person name="Corre E."/>
            <person name="Pelletier E."/>
            <person name="Niang G."/>
            <person name="Scheremetjew M."/>
            <person name="Finn R."/>
            <person name="Kale V."/>
            <person name="Holt S."/>
            <person name="Cochrane G."/>
            <person name="Meng A."/>
            <person name="Brown T."/>
            <person name="Cohen L."/>
        </authorList>
    </citation>
    <scope>NUCLEOTIDE SEQUENCE</scope>
    <source>
        <strain evidence="8">CCMP2084</strain>
    </source>
</reference>
<dbReference type="PANTHER" id="PTHR47429:SF2">
    <property type="entry name" value="PROTEIN TWIN LOV 1"/>
    <property type="match status" value="1"/>
</dbReference>
<feature type="compositionally biased region" description="Low complexity" evidence="4">
    <location>
        <begin position="1"/>
        <end position="10"/>
    </location>
</feature>
<dbReference type="InterPro" id="IPR000014">
    <property type="entry name" value="PAS"/>
</dbReference>
<organism evidence="8">
    <name type="scientific">Attheya septentrionalis</name>
    <dbReference type="NCBI Taxonomy" id="420275"/>
    <lineage>
        <taxon>Eukaryota</taxon>
        <taxon>Sar</taxon>
        <taxon>Stramenopiles</taxon>
        <taxon>Ochrophyta</taxon>
        <taxon>Bacillariophyta</taxon>
        <taxon>Coscinodiscophyceae</taxon>
        <taxon>Chaetocerotophycidae</taxon>
        <taxon>Chaetocerotales</taxon>
        <taxon>Attheyaceae</taxon>
        <taxon>Attheya</taxon>
    </lineage>
</organism>
<feature type="compositionally biased region" description="Low complexity" evidence="4">
    <location>
        <begin position="188"/>
        <end position="215"/>
    </location>
</feature>
<dbReference type="SMART" id="SM00338">
    <property type="entry name" value="BRLZ"/>
    <property type="match status" value="1"/>
</dbReference>
<dbReference type="NCBIfam" id="TIGR00229">
    <property type="entry name" value="sensory_box"/>
    <property type="match status" value="1"/>
</dbReference>
<dbReference type="PROSITE" id="PS50113">
    <property type="entry name" value="PAC"/>
    <property type="match status" value="1"/>
</dbReference>
<feature type="region of interest" description="Disordered" evidence="4">
    <location>
        <begin position="496"/>
        <end position="522"/>
    </location>
</feature>
<dbReference type="InterPro" id="IPR004827">
    <property type="entry name" value="bZIP"/>
</dbReference>
<dbReference type="PROSITE" id="PS50217">
    <property type="entry name" value="BZIP"/>
    <property type="match status" value="1"/>
</dbReference>
<dbReference type="InterPro" id="IPR000700">
    <property type="entry name" value="PAS-assoc_C"/>
</dbReference>
<feature type="domain" description="PAC" evidence="6">
    <location>
        <begin position="438"/>
        <end position="492"/>
    </location>
</feature>
<dbReference type="Gene3D" id="3.30.450.20">
    <property type="entry name" value="PAS domain"/>
    <property type="match status" value="1"/>
</dbReference>
<evidence type="ECO:0000259" key="6">
    <source>
        <dbReference type="PROSITE" id="PS50113"/>
    </source>
</evidence>
<feature type="region of interest" description="Disordered" evidence="4">
    <location>
        <begin position="236"/>
        <end position="287"/>
    </location>
</feature>
<feature type="domain" description="BZIP" evidence="7">
    <location>
        <begin position="271"/>
        <end position="319"/>
    </location>
</feature>
<feature type="compositionally biased region" description="Low complexity" evidence="4">
    <location>
        <begin position="30"/>
        <end position="47"/>
    </location>
</feature>
<dbReference type="GO" id="GO:0005634">
    <property type="term" value="C:nucleus"/>
    <property type="evidence" value="ECO:0007669"/>
    <property type="project" value="TreeGrafter"/>
</dbReference>
<feature type="compositionally biased region" description="Polar residues" evidence="4">
    <location>
        <begin position="118"/>
        <end position="137"/>
    </location>
</feature>
<dbReference type="SMART" id="SM00086">
    <property type="entry name" value="PAC"/>
    <property type="match status" value="1"/>
</dbReference>
<dbReference type="CDD" id="cd00130">
    <property type="entry name" value="PAS"/>
    <property type="match status" value="1"/>
</dbReference>
<dbReference type="Pfam" id="PF13426">
    <property type="entry name" value="PAS_9"/>
    <property type="match status" value="1"/>
</dbReference>
<evidence type="ECO:0000256" key="4">
    <source>
        <dbReference type="SAM" id="MobiDB-lite"/>
    </source>
</evidence>
<evidence type="ECO:0000313" key="8">
    <source>
        <dbReference type="EMBL" id="CAD9818131.1"/>
    </source>
</evidence>
<feature type="compositionally biased region" description="Low complexity" evidence="4">
    <location>
        <begin position="97"/>
        <end position="117"/>
    </location>
</feature>
<dbReference type="AlphaFoldDB" id="A0A7S2XNQ2"/>
<evidence type="ECO:0000259" key="5">
    <source>
        <dbReference type="PROSITE" id="PS50112"/>
    </source>
</evidence>
<gene>
    <name evidence="8" type="ORF">ASEP1449_LOCUS9963</name>
</gene>
<dbReference type="GO" id="GO:0003700">
    <property type="term" value="F:DNA-binding transcription factor activity"/>
    <property type="evidence" value="ECO:0007669"/>
    <property type="project" value="InterPro"/>
</dbReference>